<keyword evidence="1" id="KW-0143">Chaperone</keyword>
<dbReference type="PANTHER" id="PTHR12329:SF16">
    <property type="entry name" value="BAG FAMILY MOLECULAR CHAPERONE REGULATOR 1"/>
    <property type="match status" value="1"/>
</dbReference>
<gene>
    <name evidence="5" type="primary">BAG4</name>
    <name evidence="5" type="ORF">MA16_Dca002763</name>
</gene>
<dbReference type="PROSITE" id="PS50053">
    <property type="entry name" value="UBIQUITIN_2"/>
    <property type="match status" value="1"/>
</dbReference>
<reference evidence="5 6" key="1">
    <citation type="journal article" date="2016" name="Sci. Rep.">
        <title>The Dendrobium catenatum Lindl. genome sequence provides insights into polysaccharide synthase, floral development and adaptive evolution.</title>
        <authorList>
            <person name="Zhang G.Q."/>
            <person name="Xu Q."/>
            <person name="Bian C."/>
            <person name="Tsai W.C."/>
            <person name="Yeh C.M."/>
            <person name="Liu K.W."/>
            <person name="Yoshida K."/>
            <person name="Zhang L.S."/>
            <person name="Chang S.B."/>
            <person name="Chen F."/>
            <person name="Shi Y."/>
            <person name="Su Y.Y."/>
            <person name="Zhang Y.Q."/>
            <person name="Chen L.J."/>
            <person name="Yin Y."/>
            <person name="Lin M."/>
            <person name="Huang H."/>
            <person name="Deng H."/>
            <person name="Wang Z.W."/>
            <person name="Zhu S.L."/>
            <person name="Zhao X."/>
            <person name="Deng C."/>
            <person name="Niu S.C."/>
            <person name="Huang J."/>
            <person name="Wang M."/>
            <person name="Liu G.H."/>
            <person name="Yang H.J."/>
            <person name="Xiao X.J."/>
            <person name="Hsiao Y.Y."/>
            <person name="Wu W.L."/>
            <person name="Chen Y.Y."/>
            <person name="Mitsuda N."/>
            <person name="Ohme-Takagi M."/>
            <person name="Luo Y.B."/>
            <person name="Van de Peer Y."/>
            <person name="Liu Z.J."/>
        </authorList>
    </citation>
    <scope>NUCLEOTIDE SEQUENCE [LARGE SCALE GENOMIC DNA]</scope>
    <source>
        <tissue evidence="5">The whole plant</tissue>
    </source>
</reference>
<name>A0A2I0X8N7_9ASPA</name>
<dbReference type="GO" id="GO:0000774">
    <property type="term" value="F:adenyl-nucleotide exchange factor activity"/>
    <property type="evidence" value="ECO:0007669"/>
    <property type="project" value="TreeGrafter"/>
</dbReference>
<dbReference type="PANTHER" id="PTHR12329">
    <property type="entry name" value="BCL2-ASSOCIATED ATHANOGENE"/>
    <property type="match status" value="1"/>
</dbReference>
<dbReference type="Proteomes" id="UP000233837">
    <property type="component" value="Unassembled WGS sequence"/>
</dbReference>
<dbReference type="STRING" id="906689.A0A2I0X8N7"/>
<dbReference type="InterPro" id="IPR029071">
    <property type="entry name" value="Ubiquitin-like_domsf"/>
</dbReference>
<accession>A0A2I0X8N7</accession>
<dbReference type="SMART" id="SM00264">
    <property type="entry name" value="BAG"/>
    <property type="match status" value="1"/>
</dbReference>
<sequence length="266" mass="30050">MRGSNSKPRASENGNGEAADWELRPGGMLVQKREDEFDSAVPLIRIKVYHDSYQHDVTVPAQSTFGELKRVLGQVTGLAPEEQRLLFRGKEKEDHEYLHMAGVKDMSKVVLLEDPASRERKIEQMQRNQGIAKACEAVAVVRDEVDKLIEKVNALESSLRRGTKVPDQEFVVLTELLMRQLLKLDSIEAEGEARVQRRSEVRRIQHYVELLDALKVAARNPNPLSNSSNGTTVTKQWQTFDSGMGSLTPPAANPFTQINNEWEKFE</sequence>
<evidence type="ECO:0000259" key="3">
    <source>
        <dbReference type="PROSITE" id="PS50053"/>
    </source>
</evidence>
<dbReference type="InterPro" id="IPR000626">
    <property type="entry name" value="Ubiquitin-like_dom"/>
</dbReference>
<dbReference type="SUPFAM" id="SSF54236">
    <property type="entry name" value="Ubiquitin-like"/>
    <property type="match status" value="1"/>
</dbReference>
<dbReference type="InterPro" id="IPR003103">
    <property type="entry name" value="BAG_domain"/>
</dbReference>
<dbReference type="Pfam" id="PF00240">
    <property type="entry name" value="ubiquitin"/>
    <property type="match status" value="1"/>
</dbReference>
<dbReference type="OrthoDB" id="417450at2759"/>
<dbReference type="InterPro" id="IPR036533">
    <property type="entry name" value="BAG_dom_sf"/>
</dbReference>
<reference evidence="5 6" key="2">
    <citation type="journal article" date="2017" name="Nature">
        <title>The Apostasia genome and the evolution of orchids.</title>
        <authorList>
            <person name="Zhang G.Q."/>
            <person name="Liu K.W."/>
            <person name="Li Z."/>
            <person name="Lohaus R."/>
            <person name="Hsiao Y.Y."/>
            <person name="Niu S.C."/>
            <person name="Wang J.Y."/>
            <person name="Lin Y.C."/>
            <person name="Xu Q."/>
            <person name="Chen L.J."/>
            <person name="Yoshida K."/>
            <person name="Fujiwara S."/>
            <person name="Wang Z.W."/>
            <person name="Zhang Y.Q."/>
            <person name="Mitsuda N."/>
            <person name="Wang M."/>
            <person name="Liu G.H."/>
            <person name="Pecoraro L."/>
            <person name="Huang H.X."/>
            <person name="Xiao X.J."/>
            <person name="Lin M."/>
            <person name="Wu X.Y."/>
            <person name="Wu W.L."/>
            <person name="Chen Y.Y."/>
            <person name="Chang S.B."/>
            <person name="Sakamoto S."/>
            <person name="Ohme-Takagi M."/>
            <person name="Yagi M."/>
            <person name="Zeng S.J."/>
            <person name="Shen C.Y."/>
            <person name="Yeh C.M."/>
            <person name="Luo Y.B."/>
            <person name="Tsai W.C."/>
            <person name="Van de Peer Y."/>
            <person name="Liu Z.J."/>
        </authorList>
    </citation>
    <scope>NUCLEOTIDE SEQUENCE [LARGE SCALE GENOMIC DNA]</scope>
    <source>
        <tissue evidence="5">The whole plant</tissue>
    </source>
</reference>
<dbReference type="Gene3D" id="3.10.20.90">
    <property type="entry name" value="Phosphatidylinositol 3-kinase Catalytic Subunit, Chain A, domain 1"/>
    <property type="match status" value="1"/>
</dbReference>
<dbReference type="CDD" id="cd17054">
    <property type="entry name" value="Ubl_AtBAG1_like"/>
    <property type="match status" value="1"/>
</dbReference>
<dbReference type="GO" id="GO:0051087">
    <property type="term" value="F:protein-folding chaperone binding"/>
    <property type="evidence" value="ECO:0007669"/>
    <property type="project" value="InterPro"/>
</dbReference>
<evidence type="ECO:0000259" key="4">
    <source>
        <dbReference type="PROSITE" id="PS51035"/>
    </source>
</evidence>
<protein>
    <submittedName>
        <fullName evidence="5">BAG family molecular chaperone regulator 4</fullName>
    </submittedName>
</protein>
<dbReference type="GO" id="GO:0005737">
    <property type="term" value="C:cytoplasm"/>
    <property type="evidence" value="ECO:0007669"/>
    <property type="project" value="TreeGrafter"/>
</dbReference>
<feature type="domain" description="BAG" evidence="4">
    <location>
        <begin position="143"/>
        <end position="215"/>
    </location>
</feature>
<evidence type="ECO:0000313" key="6">
    <source>
        <dbReference type="Proteomes" id="UP000233837"/>
    </source>
</evidence>
<evidence type="ECO:0000256" key="2">
    <source>
        <dbReference type="SAM" id="MobiDB-lite"/>
    </source>
</evidence>
<evidence type="ECO:0000313" key="5">
    <source>
        <dbReference type="EMBL" id="PKU84250.1"/>
    </source>
</evidence>
<organism evidence="5 6">
    <name type="scientific">Dendrobium catenatum</name>
    <dbReference type="NCBI Taxonomy" id="906689"/>
    <lineage>
        <taxon>Eukaryota</taxon>
        <taxon>Viridiplantae</taxon>
        <taxon>Streptophyta</taxon>
        <taxon>Embryophyta</taxon>
        <taxon>Tracheophyta</taxon>
        <taxon>Spermatophyta</taxon>
        <taxon>Magnoliopsida</taxon>
        <taxon>Liliopsida</taxon>
        <taxon>Asparagales</taxon>
        <taxon>Orchidaceae</taxon>
        <taxon>Epidendroideae</taxon>
        <taxon>Malaxideae</taxon>
        <taxon>Dendrobiinae</taxon>
        <taxon>Dendrobium</taxon>
    </lineage>
</organism>
<dbReference type="Pfam" id="PF02179">
    <property type="entry name" value="BAG"/>
    <property type="match status" value="1"/>
</dbReference>
<dbReference type="Gene3D" id="1.20.58.120">
    <property type="entry name" value="BAG domain"/>
    <property type="match status" value="1"/>
</dbReference>
<keyword evidence="6" id="KW-1185">Reference proteome</keyword>
<dbReference type="PROSITE" id="PS51035">
    <property type="entry name" value="BAG"/>
    <property type="match status" value="1"/>
</dbReference>
<proteinExistence type="predicted"/>
<dbReference type="InterPro" id="IPR039773">
    <property type="entry name" value="BAG_chaperone_regulator"/>
</dbReference>
<dbReference type="SUPFAM" id="SSF63491">
    <property type="entry name" value="BAG domain"/>
    <property type="match status" value="1"/>
</dbReference>
<dbReference type="AlphaFoldDB" id="A0A2I0X8N7"/>
<dbReference type="EMBL" id="KZ502052">
    <property type="protein sequence ID" value="PKU84250.1"/>
    <property type="molecule type" value="Genomic_DNA"/>
</dbReference>
<dbReference type="GO" id="GO:0050821">
    <property type="term" value="P:protein stabilization"/>
    <property type="evidence" value="ECO:0007669"/>
    <property type="project" value="TreeGrafter"/>
</dbReference>
<feature type="compositionally biased region" description="Polar residues" evidence="2">
    <location>
        <begin position="1"/>
        <end position="14"/>
    </location>
</feature>
<evidence type="ECO:0000256" key="1">
    <source>
        <dbReference type="ARBA" id="ARBA00023186"/>
    </source>
</evidence>
<feature type="region of interest" description="Disordered" evidence="2">
    <location>
        <begin position="1"/>
        <end position="24"/>
    </location>
</feature>
<feature type="domain" description="Ubiquitin-like" evidence="3">
    <location>
        <begin position="44"/>
        <end position="112"/>
    </location>
</feature>